<dbReference type="InterPro" id="IPR037151">
    <property type="entry name" value="AlkB-like_sf"/>
</dbReference>
<dbReference type="PROSITE" id="PS51471">
    <property type="entry name" value="FE2OG_OXY"/>
    <property type="match status" value="1"/>
</dbReference>
<dbReference type="InterPro" id="IPR005123">
    <property type="entry name" value="Oxoglu/Fe-dep_dioxygenase_dom"/>
</dbReference>
<dbReference type="InterPro" id="IPR027450">
    <property type="entry name" value="AlkB-like"/>
</dbReference>
<dbReference type="Pfam" id="PF01652">
    <property type="entry name" value="IF4E"/>
    <property type="match status" value="1"/>
</dbReference>
<dbReference type="InterPro" id="IPR032854">
    <property type="entry name" value="ALKBH3"/>
</dbReference>
<reference evidence="3" key="1">
    <citation type="submission" date="2016-03" db="EMBL/GenBank/DDBJ databases">
        <title>Are all copies the same? A functional analysis of the eIF4E gene family members in the dinoflagellate Amphidinium carterae.</title>
        <authorList>
            <person name="Jones G.D."/>
            <person name="Place A.R."/>
            <person name="Williams E.P."/>
            <person name="Bachvaroff T.R."/>
        </authorList>
    </citation>
    <scope>NUCLEOTIDE SEQUENCE</scope>
    <source>
        <strain evidence="3">NCMA 1314</strain>
    </source>
</reference>
<accession>A0A2Z2FD76</accession>
<feature type="region of interest" description="Disordered" evidence="1">
    <location>
        <begin position="487"/>
        <end position="577"/>
    </location>
</feature>
<dbReference type="Gene3D" id="2.60.120.590">
    <property type="entry name" value="Alpha-ketoglutarate-dependent dioxygenase AlkB-like"/>
    <property type="match status" value="1"/>
</dbReference>
<dbReference type="InterPro" id="IPR023398">
    <property type="entry name" value="TIF_eIF4e-like"/>
</dbReference>
<dbReference type="PANTHER" id="PTHR31212">
    <property type="entry name" value="ALPHA-KETOGLUTARATE-DEPENDENT DIOXYGENASE ALKB HOMOLOG 3"/>
    <property type="match status" value="1"/>
</dbReference>
<dbReference type="Gene3D" id="3.30.760.10">
    <property type="entry name" value="RNA Cap, Translation Initiation Factor Eif4e"/>
    <property type="match status" value="1"/>
</dbReference>
<keyword evidence="3" id="KW-0396">Initiation factor</keyword>
<sequence length="904" mass="99131">MAQLLPQGGYLHPPNAWPRPTPGQEPSRQTALLELLYERSALPAEAWRPVVIDEDWRCFSFLAPKAISADRTEYFRTRLLQTAPWVELKNTKGTSVTRSTCWYARGGCTCTYTYGRDLRMANSRSCGGQGASVPVASNNSPTGAVDCPVPEEDSHKEFQATMAEIMEHVFNGVFQGFREEEWPNAANVNLYRDGRQAVGWHADDESLFKGKESDCPIVSISLGASREFWVALKREGGSMEPDPKTVVEVDLQDGDVLTMEGRMQKHCLHLVPKGNPRAPIREERINITFRWVREHKHHCPLRRVQQAVLPRSLGGIFGEVSSPLQPYFPQVLLFTEPYLRSWSMEVAPGFLANPQHTEWRLCDNCKHVCYEEGRPCCEGAGEWSGQWFCRHCWGQWAPSLTGDLPRGPLENFSQVYASGYGAYMEPHPQDCSWWGTCSPTAPPFHTVPEVDMSCWSPTQYAGALGLDPPLQPTTYMANNTLGCLSTAPPKPVSLHGEDRRPPPQPLQSRHPPLCISGIGTLSAGSTAIPSASSGSNTPPAESKDGVDVDADHAAQQQHQDASGGSNRVEHNSRAAESDCPKWTVCGRRGIDALLEGADSLAVNSNNTRSAMRQESGNVDEIRALLLKNKAAGGDAEFFDYALAVLDKKAVEEAGARVQAEQSEEDSEVAGVNGHALESRWALWVLLVRDNLDWSEALSVVHDDICSVEELWGLLAHMHLPSALLDADYSMFLQGVRPAREAPQVLNGGRWILALQSGGNQRGALPVDRYHDVVDKVWLEVVLALLGGSLENEAVNHGDPLSCGVVVSMRGCDKDSLPGDQEPVRKKTNPSAKLALWLKGSQNRGQVRAVGNALLQVVSSTTGAEDVPHGGWRLAFEDFASRSVTQRVSMPGIDHNSSGVVRAEE</sequence>
<dbReference type="GO" id="GO:0003743">
    <property type="term" value="F:translation initiation factor activity"/>
    <property type="evidence" value="ECO:0007669"/>
    <property type="project" value="UniProtKB-KW"/>
</dbReference>
<evidence type="ECO:0000256" key="1">
    <source>
        <dbReference type="SAM" id="MobiDB-lite"/>
    </source>
</evidence>
<gene>
    <name evidence="3" type="primary">eIF4E-3b</name>
</gene>
<feature type="compositionally biased region" description="Basic and acidic residues" evidence="1">
    <location>
        <begin position="541"/>
        <end position="552"/>
    </location>
</feature>
<feature type="domain" description="Fe2OG dioxygenase" evidence="2">
    <location>
        <begin position="182"/>
        <end position="293"/>
    </location>
</feature>
<dbReference type="AlphaFoldDB" id="A0A2Z2FD76"/>
<dbReference type="SUPFAM" id="SSF51197">
    <property type="entry name" value="Clavaminate synthase-like"/>
    <property type="match status" value="1"/>
</dbReference>
<feature type="compositionally biased region" description="Polar residues" evidence="1">
    <location>
        <begin position="522"/>
        <end position="539"/>
    </location>
</feature>
<evidence type="ECO:0000259" key="2">
    <source>
        <dbReference type="PROSITE" id="PS51471"/>
    </source>
</evidence>
<proteinExistence type="evidence at transcript level"/>
<name>A0A2Z2FD76_AMPCA</name>
<dbReference type="GO" id="GO:0006307">
    <property type="term" value="P:DNA alkylation repair"/>
    <property type="evidence" value="ECO:0007669"/>
    <property type="project" value="InterPro"/>
</dbReference>
<keyword evidence="3" id="KW-0648">Protein biosynthesis</keyword>
<dbReference type="InterPro" id="IPR001040">
    <property type="entry name" value="TIF_eIF_4E"/>
</dbReference>
<dbReference type="EMBL" id="KU851958">
    <property type="protein sequence ID" value="ARD09183.1"/>
    <property type="molecule type" value="mRNA"/>
</dbReference>
<evidence type="ECO:0000313" key="3">
    <source>
        <dbReference type="EMBL" id="ARD09183.1"/>
    </source>
</evidence>
<protein>
    <submittedName>
        <fullName evidence="3">Eukaryotic translation initiation factor 4E-3b</fullName>
    </submittedName>
</protein>
<dbReference type="PANTHER" id="PTHR31212:SF4">
    <property type="entry name" value="ALPHA-KETOGLUTARATE-DEPENDENT DIOXYGENASE ALKB HOMOLOG 3"/>
    <property type="match status" value="1"/>
</dbReference>
<organism evidence="3">
    <name type="scientific">Amphidinium carterae</name>
    <name type="common">Dinoflagellate</name>
    <dbReference type="NCBI Taxonomy" id="2961"/>
    <lineage>
        <taxon>Eukaryota</taxon>
        <taxon>Sar</taxon>
        <taxon>Alveolata</taxon>
        <taxon>Dinophyceae</taxon>
        <taxon>Amphidiniales</taxon>
        <taxon>Amphidiniaceae</taxon>
        <taxon>Amphidinium</taxon>
    </lineage>
</organism>
<feature type="compositionally biased region" description="Basic and acidic residues" evidence="1">
    <location>
        <begin position="567"/>
        <end position="577"/>
    </location>
</feature>
<dbReference type="SUPFAM" id="SSF55418">
    <property type="entry name" value="eIF4e-like"/>
    <property type="match status" value="1"/>
</dbReference>
<dbReference type="GO" id="GO:0003723">
    <property type="term" value="F:RNA binding"/>
    <property type="evidence" value="ECO:0007669"/>
    <property type="project" value="InterPro"/>
</dbReference>
<dbReference type="Pfam" id="PF13532">
    <property type="entry name" value="2OG-FeII_Oxy_2"/>
    <property type="match status" value="1"/>
</dbReference>
<dbReference type="GO" id="GO:0051213">
    <property type="term" value="F:dioxygenase activity"/>
    <property type="evidence" value="ECO:0007669"/>
    <property type="project" value="InterPro"/>
</dbReference>